<evidence type="ECO:0000313" key="2">
    <source>
        <dbReference type="EMBL" id="HII60391.1"/>
    </source>
</evidence>
<dbReference type="OMA" id="IWNQVIT"/>
<name>A0A832T500_PYRHR</name>
<dbReference type="InterPro" id="IPR002727">
    <property type="entry name" value="DUF47"/>
</dbReference>
<accession>A0A832T500</accession>
<dbReference type="EMBL" id="DUJN01000002">
    <property type="protein sequence ID" value="HII60391.1"/>
    <property type="molecule type" value="Genomic_DNA"/>
</dbReference>
<evidence type="ECO:0000313" key="3">
    <source>
        <dbReference type="Proteomes" id="UP000617544"/>
    </source>
</evidence>
<dbReference type="PANTHER" id="PTHR36536">
    <property type="entry name" value="UPF0111 PROTEIN HI_1603"/>
    <property type="match status" value="1"/>
</dbReference>
<sequence>MIGGKEKEVFAKIREHLNAVESTLMAFRKLFEVYIRGDVERAEELLKDVEREESRADELRRNIELMLYGGAFLPASRGDYVRLSELIDNVADAAESAAHSLMFAKPIVPKGLEDEIIRLVDESLKTFEYLKGATLALEDSVDDALMLAKKTETQEEDADKIEYDLLRKIFSREDISTYAKLIWNQVITKIGDVADRAEDASDQIMLIAIKRR</sequence>
<dbReference type="PANTHER" id="PTHR36536:SF3">
    <property type="entry name" value="UPF0111 PROTEIN HI_1603"/>
    <property type="match status" value="1"/>
</dbReference>
<dbReference type="SMR" id="A0A832T500"/>
<proteinExistence type="inferred from homology"/>
<dbReference type="Proteomes" id="UP000617544">
    <property type="component" value="Unassembled WGS sequence"/>
</dbReference>
<dbReference type="InterPro" id="IPR038078">
    <property type="entry name" value="PhoU-like_sf"/>
</dbReference>
<dbReference type="NCBIfam" id="TIGR00153">
    <property type="entry name" value="TIGR00153 family protein"/>
    <property type="match status" value="1"/>
</dbReference>
<dbReference type="Gene3D" id="1.20.58.220">
    <property type="entry name" value="Phosphate transport system protein phou homolog 2, domain 2"/>
    <property type="match status" value="1"/>
</dbReference>
<comment type="caution">
    <text evidence="2">The sequence shown here is derived from an EMBL/GenBank/DDBJ whole genome shotgun (WGS) entry which is preliminary data.</text>
</comment>
<evidence type="ECO:0000256" key="1">
    <source>
        <dbReference type="ARBA" id="ARBA00008591"/>
    </source>
</evidence>
<dbReference type="SUPFAM" id="SSF109755">
    <property type="entry name" value="PhoU-like"/>
    <property type="match status" value="1"/>
</dbReference>
<protein>
    <submittedName>
        <fullName evidence="2">TIGR00153 family protein</fullName>
    </submittedName>
</protein>
<comment type="similarity">
    <text evidence="1">Belongs to the UPF0111 family.</text>
</comment>
<organism evidence="2 3">
    <name type="scientific">Pyrococcus horikoshii</name>
    <dbReference type="NCBI Taxonomy" id="53953"/>
    <lineage>
        <taxon>Archaea</taxon>
        <taxon>Methanobacteriati</taxon>
        <taxon>Methanobacteriota</taxon>
        <taxon>Thermococci</taxon>
        <taxon>Thermococcales</taxon>
        <taxon>Thermococcaceae</taxon>
        <taxon>Pyrococcus</taxon>
    </lineage>
</organism>
<dbReference type="RefSeq" id="WP_010885477.1">
    <property type="nucleotide sequence ID" value="NZ_DUJN01000002.1"/>
</dbReference>
<gene>
    <name evidence="2" type="ORF">HA331_01265</name>
</gene>
<reference evidence="2" key="1">
    <citation type="journal article" date="2020" name="bioRxiv">
        <title>A rank-normalized archaeal taxonomy based on genome phylogeny resolves widespread incomplete and uneven classifications.</title>
        <authorList>
            <person name="Rinke C."/>
            <person name="Chuvochina M."/>
            <person name="Mussig A.J."/>
            <person name="Chaumeil P.-A."/>
            <person name="Waite D.W."/>
            <person name="Whitman W.B."/>
            <person name="Parks D.H."/>
            <person name="Hugenholtz P."/>
        </authorList>
    </citation>
    <scope>NUCLEOTIDE SEQUENCE</scope>
    <source>
        <strain evidence="2">UBA8834</strain>
    </source>
</reference>
<dbReference type="AlphaFoldDB" id="A0A832T500"/>
<dbReference type="GeneID" id="1443715"/>
<dbReference type="Pfam" id="PF01865">
    <property type="entry name" value="PhoU_div"/>
    <property type="match status" value="1"/>
</dbReference>
<dbReference type="InterPro" id="IPR018445">
    <property type="entry name" value="Put_Phosphate_transp_reg"/>
</dbReference>